<evidence type="ECO:0000313" key="3">
    <source>
        <dbReference type="Proteomes" id="UP000011988"/>
    </source>
</evidence>
<evidence type="ECO:0000313" key="2">
    <source>
        <dbReference type="EMBL" id="EMJ94080.1"/>
    </source>
</evidence>
<dbReference type="AlphaFoldDB" id="M6D6A2"/>
<gene>
    <name evidence="2" type="ORF">LEP1GSC194_2221</name>
</gene>
<keyword evidence="1" id="KW-1133">Transmembrane helix</keyword>
<organism evidence="2 3">
    <name type="scientific">Leptospira alstonii serovar Sichuan str. 79601</name>
    <dbReference type="NCBI Taxonomy" id="1218565"/>
    <lineage>
        <taxon>Bacteria</taxon>
        <taxon>Pseudomonadati</taxon>
        <taxon>Spirochaetota</taxon>
        <taxon>Spirochaetia</taxon>
        <taxon>Leptospirales</taxon>
        <taxon>Leptospiraceae</taxon>
        <taxon>Leptospira</taxon>
    </lineage>
</organism>
<comment type="caution">
    <text evidence="2">The sequence shown here is derived from an EMBL/GenBank/DDBJ whole genome shotgun (WGS) entry which is preliminary data.</text>
</comment>
<protein>
    <recommendedName>
        <fullName evidence="4">Acyltransferase domain protein</fullName>
    </recommendedName>
</protein>
<name>M6D6A2_9LEPT</name>
<dbReference type="PATRIC" id="fig|1218565.3.peg.2749"/>
<keyword evidence="1" id="KW-0812">Transmembrane</keyword>
<proteinExistence type="predicted"/>
<feature type="transmembrane region" description="Helical" evidence="1">
    <location>
        <begin position="27"/>
        <end position="51"/>
    </location>
</feature>
<evidence type="ECO:0000256" key="1">
    <source>
        <dbReference type="SAM" id="Phobius"/>
    </source>
</evidence>
<evidence type="ECO:0008006" key="4">
    <source>
        <dbReference type="Google" id="ProtNLM"/>
    </source>
</evidence>
<keyword evidence="1" id="KW-0472">Membrane</keyword>
<dbReference type="Proteomes" id="UP000011988">
    <property type="component" value="Unassembled WGS sequence"/>
</dbReference>
<accession>M6D6A2</accession>
<reference evidence="2 3" key="1">
    <citation type="submission" date="2013-01" db="EMBL/GenBank/DDBJ databases">
        <authorList>
            <person name="Harkins D.M."/>
            <person name="Durkin A.S."/>
            <person name="Brinkac L.M."/>
            <person name="Haft D.H."/>
            <person name="Selengut J.D."/>
            <person name="Sanka R."/>
            <person name="DePew J."/>
            <person name="Purushe J."/>
            <person name="Galloway R.L."/>
            <person name="Vinetz J.M."/>
            <person name="Sutton G.G."/>
            <person name="Nierman W.C."/>
            <person name="Fouts D.E."/>
        </authorList>
    </citation>
    <scope>NUCLEOTIDE SEQUENCE [LARGE SCALE GENOMIC DNA]</scope>
    <source>
        <strain evidence="2 3">79601</strain>
    </source>
</reference>
<dbReference type="EMBL" id="ANIK01000058">
    <property type="protein sequence ID" value="EMJ94080.1"/>
    <property type="molecule type" value="Genomic_DNA"/>
</dbReference>
<sequence length="63" mass="7355">MIYLWHFIFMGFSLKVLNISKADGSSLLFHLKFLGTLILTILLAIPLYYVIEVPFQILRKKLI</sequence>